<accession>A0A109W278</accession>
<dbReference type="GO" id="GO:0005261">
    <property type="term" value="F:monoatomic cation channel activity"/>
    <property type="evidence" value="ECO:0007669"/>
    <property type="project" value="TreeGrafter"/>
</dbReference>
<protein>
    <recommendedName>
        <fullName evidence="8">PKD domain-containing protein</fullName>
    </recommendedName>
</protein>
<name>A0A109W278_ACTRD</name>
<dbReference type="CDD" id="cd00146">
    <property type="entry name" value="PKD"/>
    <property type="match status" value="3"/>
</dbReference>
<dbReference type="PANTHER" id="PTHR46730">
    <property type="entry name" value="POLYCYSTIN-1"/>
    <property type="match status" value="1"/>
</dbReference>
<dbReference type="PANTHER" id="PTHR46730:SF1">
    <property type="entry name" value="PLAT DOMAIN-CONTAINING PROTEIN"/>
    <property type="match status" value="1"/>
</dbReference>
<sequence>MKLSRTGRRGLVVLATVPVVAASLFAPVAASAAQVDDASGRLQTEYSAKPLPTVQVNGVVWDQVVVGDVVYVTGQFTSARPAGAKPGVNETPRTNLLAYNLHTGELIEDFAPVLNNTGRSLAVSDDGKTLYVAGSFDKVNGEWHGRLAAFDLTKGHGQLISSFKPIFSTTINAIDVHGNTVYAGGAFKTVNGVARTELAAVSADKGTLLDWKASATGTNSQVYALKVSPDGSKVVVGGSFQTLNGSSNPGYGLAMLDASTGAMLSTPVNSTIRVAGNYGAILDLEVDDSGFYGAAYSQSVSRANLEGTFKSDWNGNLTWVEPCHGDSYGIYPDGDQVYVANHAHSCQTIGGFPDYTWKTDSGTTLTKYYRGLAFTNSPDVTISSTGTNGYKDWSGYKSPELLDWYPDLTAGTFTGMNQAAYNVTGTDDYLLMAGEFTAADGTTQQGLVRYAKRTATTSEAPEGTGDDLKLTASSYVNGLVSISYQPTWDRDDTSLTYKLYRDDQTAPVDERTISSRHWDLQAQSLTDKGVSEGTHTYHLVVTDAEGNSVDATTTVEVGAGSTLSPYDTRSVELGATHLWTFDETSGSTLKDLIGGDDMTTASGVSLGRSGARAGSSAVGLNGQSSATAAAAASDGDIQTFTVETWIKTDSSWGGPIVGYKNGTSLDRLLYMDSAGRVRFGVYPGSVKALQSGTGYNDGQWHLVTATLGKAGTALYVDGKKVASDSRVTSAQSFNGYWTLGVGTTSGWPGSVYDRSLEGSVDGVTVYPTQLTDQQVSDHYGLSTNQAPTASFSASTADLTADVDASESADADGSIASYAWDFGDGSTGEGKAASHTYAEAGTYTVALTVTDDKGTTTRTTSQVTVTAPVAANVAPEAAFTSAVSGLTADVDASQSVDPDGSIASYSWDFGDGTTSEGQKATHTYAQAGTYTVTLTVTDDQGLSSQVTQEVTTSEPVAENQAPTAAFSAQPKDLDVALDAKESSDPDGSIASYSWDFGDGTTAGEGSSLTHTYKEAGTYTVTLTVTDDKGTTAQTTQTVVVADPAVADGVLAKASFAHDTSAGWGDADRGGSWTAAPRSQFSASGGKGVIRLDRPGWTSTASLKDVSSDSAETLASYTLTEAPTGGGVYTSVVGRQTSAGSYTVKVRTEANGVLTASLMAVSGGQETRLASARVEGTWTPGTPINVRFQTVGTSTTTLQAKVWTGDTEPEAWTLTATDSTEGLQTTGSIGLSAYTSGSATSTTGALELLSLSASSVTE</sequence>
<dbReference type="InterPro" id="IPR011047">
    <property type="entry name" value="Quinoprotein_ADH-like_sf"/>
</dbReference>
<dbReference type="SUPFAM" id="SSF50998">
    <property type="entry name" value="Quinoprotein alcohol dehydrogenase-like"/>
    <property type="match status" value="1"/>
</dbReference>
<dbReference type="Pfam" id="PF13385">
    <property type="entry name" value="Laminin_G_3"/>
    <property type="match status" value="1"/>
</dbReference>
<evidence type="ECO:0000256" key="2">
    <source>
        <dbReference type="ARBA" id="ARBA00022692"/>
    </source>
</evidence>
<dbReference type="InterPro" id="IPR035986">
    <property type="entry name" value="PKD_dom_sf"/>
</dbReference>
<evidence type="ECO:0000313" key="10">
    <source>
        <dbReference type="Proteomes" id="UP000065220"/>
    </source>
</evidence>
<gene>
    <name evidence="9" type="ORF">AXF14_02930</name>
</gene>
<feature type="chain" id="PRO_5007141253" description="PKD domain-containing protein" evidence="7">
    <location>
        <begin position="33"/>
        <end position="1256"/>
    </location>
</feature>
<feature type="domain" description="PKD" evidence="8">
    <location>
        <begin position="787"/>
        <end position="871"/>
    </location>
</feature>
<dbReference type="Gene3D" id="2.60.120.200">
    <property type="match status" value="1"/>
</dbReference>
<keyword evidence="5" id="KW-0472">Membrane</keyword>
<feature type="region of interest" description="Disordered" evidence="6">
    <location>
        <begin position="944"/>
        <end position="969"/>
    </location>
</feature>
<dbReference type="InterPro" id="IPR000601">
    <property type="entry name" value="PKD_dom"/>
</dbReference>
<dbReference type="InterPro" id="IPR022409">
    <property type="entry name" value="PKD/Chitinase_dom"/>
</dbReference>
<feature type="signal peptide" evidence="7">
    <location>
        <begin position="1"/>
        <end position="32"/>
    </location>
</feature>
<keyword evidence="10" id="KW-1185">Reference proteome</keyword>
<evidence type="ECO:0000259" key="8">
    <source>
        <dbReference type="PROSITE" id="PS50093"/>
    </source>
</evidence>
<keyword evidence="7" id="KW-0732">Signal</keyword>
<evidence type="ECO:0000256" key="1">
    <source>
        <dbReference type="ARBA" id="ARBA00004141"/>
    </source>
</evidence>
<comment type="subcellular location">
    <subcellularLocation>
        <location evidence="1">Membrane</location>
        <topology evidence="1">Multi-pass membrane protein</topology>
    </subcellularLocation>
</comment>
<evidence type="ECO:0000256" key="7">
    <source>
        <dbReference type="SAM" id="SignalP"/>
    </source>
</evidence>
<evidence type="ECO:0000313" key="9">
    <source>
        <dbReference type="EMBL" id="AMD86746.1"/>
    </source>
</evidence>
<dbReference type="GO" id="GO:0006816">
    <property type="term" value="P:calcium ion transport"/>
    <property type="evidence" value="ECO:0007669"/>
    <property type="project" value="TreeGrafter"/>
</dbReference>
<dbReference type="OrthoDB" id="9802683at2"/>
<proteinExistence type="predicted"/>
<dbReference type="GO" id="GO:0005975">
    <property type="term" value="P:carbohydrate metabolic process"/>
    <property type="evidence" value="ECO:0007669"/>
    <property type="project" value="UniProtKB-ARBA"/>
</dbReference>
<dbReference type="Proteomes" id="UP000065220">
    <property type="component" value="Chromosome"/>
</dbReference>
<evidence type="ECO:0000256" key="4">
    <source>
        <dbReference type="ARBA" id="ARBA00022989"/>
    </source>
</evidence>
<dbReference type="SUPFAM" id="SSF49899">
    <property type="entry name" value="Concanavalin A-like lectins/glucanases"/>
    <property type="match status" value="1"/>
</dbReference>
<dbReference type="InterPro" id="IPR013783">
    <property type="entry name" value="Ig-like_fold"/>
</dbReference>
<dbReference type="PROSITE" id="PS50093">
    <property type="entry name" value="PKD"/>
    <property type="match status" value="3"/>
</dbReference>
<dbReference type="SMART" id="SM00282">
    <property type="entry name" value="LamG"/>
    <property type="match status" value="1"/>
</dbReference>
<dbReference type="KEGG" id="ard:AXF14_02930"/>
<dbReference type="STRING" id="111015.AXF14_02930"/>
<feature type="domain" description="PKD" evidence="8">
    <location>
        <begin position="870"/>
        <end position="958"/>
    </location>
</feature>
<dbReference type="Pfam" id="PF18911">
    <property type="entry name" value="PKD_4"/>
    <property type="match status" value="3"/>
</dbReference>
<evidence type="ECO:0000256" key="6">
    <source>
        <dbReference type="SAM" id="MobiDB-lite"/>
    </source>
</evidence>
<dbReference type="Gene3D" id="2.60.40.10">
    <property type="entry name" value="Immunoglobulins"/>
    <property type="match status" value="3"/>
</dbReference>
<keyword evidence="2" id="KW-0812">Transmembrane</keyword>
<feature type="domain" description="PKD" evidence="8">
    <location>
        <begin position="957"/>
        <end position="1039"/>
    </location>
</feature>
<dbReference type="GO" id="GO:0005886">
    <property type="term" value="C:plasma membrane"/>
    <property type="evidence" value="ECO:0007669"/>
    <property type="project" value="TreeGrafter"/>
</dbReference>
<dbReference type="EMBL" id="CP014228">
    <property type="protein sequence ID" value="AMD86746.1"/>
    <property type="molecule type" value="Genomic_DNA"/>
</dbReference>
<dbReference type="SMART" id="SM00089">
    <property type="entry name" value="PKD"/>
    <property type="match status" value="4"/>
</dbReference>
<keyword evidence="4" id="KW-1133">Transmembrane helix</keyword>
<dbReference type="InterPro" id="IPR013320">
    <property type="entry name" value="ConA-like_dom_sf"/>
</dbReference>
<organism evidence="9 10">
    <name type="scientific">Actinomyces radicidentis</name>
    <dbReference type="NCBI Taxonomy" id="111015"/>
    <lineage>
        <taxon>Bacteria</taxon>
        <taxon>Bacillati</taxon>
        <taxon>Actinomycetota</taxon>
        <taxon>Actinomycetes</taxon>
        <taxon>Actinomycetales</taxon>
        <taxon>Actinomycetaceae</taxon>
        <taxon>Actinomyces</taxon>
    </lineage>
</organism>
<reference evidence="10" key="1">
    <citation type="submission" date="2016-02" db="EMBL/GenBank/DDBJ databases">
        <authorList>
            <person name="Holder M.E."/>
            <person name="Ajami N.J."/>
            <person name="Petrosino J.F."/>
        </authorList>
    </citation>
    <scope>NUCLEOTIDE SEQUENCE [LARGE SCALE GENOMIC DNA]</scope>
    <source>
        <strain evidence="10">CCUG 36733</strain>
    </source>
</reference>
<evidence type="ECO:0000256" key="5">
    <source>
        <dbReference type="ARBA" id="ARBA00023136"/>
    </source>
</evidence>
<dbReference type="SUPFAM" id="SSF49299">
    <property type="entry name" value="PKD domain"/>
    <property type="match status" value="3"/>
</dbReference>
<dbReference type="RefSeq" id="WP_067940720.1">
    <property type="nucleotide sequence ID" value="NZ_CP014228.1"/>
</dbReference>
<feature type="compositionally biased region" description="Polar residues" evidence="6">
    <location>
        <begin position="944"/>
        <end position="953"/>
    </location>
</feature>
<evidence type="ECO:0000256" key="3">
    <source>
        <dbReference type="ARBA" id="ARBA00022737"/>
    </source>
</evidence>
<keyword evidence="3" id="KW-0677">Repeat</keyword>
<dbReference type="InterPro" id="IPR001791">
    <property type="entry name" value="Laminin_G"/>
</dbReference>
<dbReference type="AlphaFoldDB" id="A0A109W278"/>